<accession>A0ACC1QUT9</accession>
<proteinExistence type="predicted"/>
<sequence>MNAISAGQADVVRVLLDWPDIDVNTRAADGPSALQEAVGFRLGLGISKFSPEIFQMLLEAGADLHLQDGHGWTPMTKAIALNNWEAGHVNSISQDAMVGPKPLAPLSTTAQMAALASRCDADEVIGATSSAPFPAKGRVSSPLADTSYVAAVILAKQGPFSYSKIRKTSYLSLRCQGLVDPHPALRRRRLRRRADRAPALPGPGRAPVYNLSVVADGSAHDTGNAHTSISLVDAPDYNAATLCDFDFELADGAAPPKHEFTIGEDGHTGQVKISPPTPVKGIKCQGSCVSNYGTCNGADGQGPKLCCNGFCAADKCRPWDGV</sequence>
<gene>
    <name evidence="1" type="ORF">NLG97_g4609</name>
</gene>
<evidence type="ECO:0000313" key="1">
    <source>
        <dbReference type="EMBL" id="KAJ3493641.1"/>
    </source>
</evidence>
<name>A0ACC1QUT9_9HYPO</name>
<comment type="caution">
    <text evidence="1">The sequence shown here is derived from an EMBL/GenBank/DDBJ whole genome shotgun (WGS) entry which is preliminary data.</text>
</comment>
<organism evidence="1 2">
    <name type="scientific">Lecanicillium saksenae</name>
    <dbReference type="NCBI Taxonomy" id="468837"/>
    <lineage>
        <taxon>Eukaryota</taxon>
        <taxon>Fungi</taxon>
        <taxon>Dikarya</taxon>
        <taxon>Ascomycota</taxon>
        <taxon>Pezizomycotina</taxon>
        <taxon>Sordariomycetes</taxon>
        <taxon>Hypocreomycetidae</taxon>
        <taxon>Hypocreales</taxon>
        <taxon>Cordycipitaceae</taxon>
        <taxon>Lecanicillium</taxon>
    </lineage>
</organism>
<keyword evidence="2" id="KW-1185">Reference proteome</keyword>
<protein>
    <submittedName>
        <fullName evidence="1">Uncharacterized protein</fullName>
    </submittedName>
</protein>
<reference evidence="1" key="1">
    <citation type="submission" date="2022-07" db="EMBL/GenBank/DDBJ databases">
        <title>Genome Sequence of Lecanicillium saksenae.</title>
        <authorList>
            <person name="Buettner E."/>
        </authorList>
    </citation>
    <scope>NUCLEOTIDE SEQUENCE</scope>
    <source>
        <strain evidence="1">VT-O1</strain>
    </source>
</reference>
<dbReference type="EMBL" id="JANAKD010000465">
    <property type="protein sequence ID" value="KAJ3493641.1"/>
    <property type="molecule type" value="Genomic_DNA"/>
</dbReference>
<dbReference type="Proteomes" id="UP001148737">
    <property type="component" value="Unassembled WGS sequence"/>
</dbReference>
<evidence type="ECO:0000313" key="2">
    <source>
        <dbReference type="Proteomes" id="UP001148737"/>
    </source>
</evidence>